<evidence type="ECO:0000313" key="1">
    <source>
        <dbReference type="EMBL" id="KAJ1355479.1"/>
    </source>
</evidence>
<dbReference type="EMBL" id="JAHQIW010002484">
    <property type="protein sequence ID" value="KAJ1355479.1"/>
    <property type="molecule type" value="Genomic_DNA"/>
</dbReference>
<name>A0AAD5QN43_PARTN</name>
<comment type="caution">
    <text evidence="1">The sequence shown here is derived from an EMBL/GenBank/DDBJ whole genome shotgun (WGS) entry which is preliminary data.</text>
</comment>
<keyword evidence="3" id="KW-1185">Reference proteome</keyword>
<dbReference type="AlphaFoldDB" id="A0AAD5QN43"/>
<proteinExistence type="predicted"/>
<gene>
    <name evidence="1" type="ORF">KIN20_012915</name>
    <name evidence="2" type="ORF">KIN20_026505</name>
</gene>
<dbReference type="EMBL" id="JAHQIW010005436">
    <property type="protein sequence ID" value="KAJ1365996.1"/>
    <property type="molecule type" value="Genomic_DNA"/>
</dbReference>
<sequence length="66" mass="7301">MSMENHIDETKAMDVTFNPIASSNISIQHATAYTINIGQQQLTLQKPGPSYSLEFNLLIHGDPNLT</sequence>
<evidence type="ECO:0000313" key="2">
    <source>
        <dbReference type="EMBL" id="KAJ1365996.1"/>
    </source>
</evidence>
<reference evidence="1" key="1">
    <citation type="submission" date="2021-06" db="EMBL/GenBank/DDBJ databases">
        <title>Parelaphostrongylus tenuis whole genome reference sequence.</title>
        <authorList>
            <person name="Garwood T.J."/>
            <person name="Larsen P.A."/>
            <person name="Fountain-Jones N.M."/>
            <person name="Garbe J.R."/>
            <person name="Macchietto M.G."/>
            <person name="Kania S.A."/>
            <person name="Gerhold R.W."/>
            <person name="Richards J.E."/>
            <person name="Wolf T.M."/>
        </authorList>
    </citation>
    <scope>NUCLEOTIDE SEQUENCE</scope>
    <source>
        <strain evidence="1">MNPRO001-30</strain>
        <tissue evidence="1">Meninges</tissue>
    </source>
</reference>
<protein>
    <submittedName>
        <fullName evidence="1">Uncharacterized protein</fullName>
    </submittedName>
</protein>
<dbReference type="Proteomes" id="UP001196413">
    <property type="component" value="Unassembled WGS sequence"/>
</dbReference>
<organism evidence="1 3">
    <name type="scientific">Parelaphostrongylus tenuis</name>
    <name type="common">Meningeal worm</name>
    <dbReference type="NCBI Taxonomy" id="148309"/>
    <lineage>
        <taxon>Eukaryota</taxon>
        <taxon>Metazoa</taxon>
        <taxon>Ecdysozoa</taxon>
        <taxon>Nematoda</taxon>
        <taxon>Chromadorea</taxon>
        <taxon>Rhabditida</taxon>
        <taxon>Rhabditina</taxon>
        <taxon>Rhabditomorpha</taxon>
        <taxon>Strongyloidea</taxon>
        <taxon>Metastrongylidae</taxon>
        <taxon>Parelaphostrongylus</taxon>
    </lineage>
</organism>
<accession>A0AAD5QN43</accession>
<evidence type="ECO:0000313" key="3">
    <source>
        <dbReference type="Proteomes" id="UP001196413"/>
    </source>
</evidence>